<name>A0A915I521_ROMCU</name>
<proteinExistence type="inferred from homology"/>
<dbReference type="Proteomes" id="UP000887565">
    <property type="component" value="Unplaced"/>
</dbReference>
<feature type="signal peptide" evidence="2">
    <location>
        <begin position="1"/>
        <end position="19"/>
    </location>
</feature>
<organism evidence="3 4">
    <name type="scientific">Romanomermis culicivorax</name>
    <name type="common">Nematode worm</name>
    <dbReference type="NCBI Taxonomy" id="13658"/>
    <lineage>
        <taxon>Eukaryota</taxon>
        <taxon>Metazoa</taxon>
        <taxon>Ecdysozoa</taxon>
        <taxon>Nematoda</taxon>
        <taxon>Enoplea</taxon>
        <taxon>Dorylaimia</taxon>
        <taxon>Mermithida</taxon>
        <taxon>Mermithoidea</taxon>
        <taxon>Mermithidae</taxon>
        <taxon>Romanomermis</taxon>
    </lineage>
</organism>
<dbReference type="WBParaSite" id="nRc.2.0.1.t08489-RA">
    <property type="protein sequence ID" value="nRc.2.0.1.t08489-RA"/>
    <property type="gene ID" value="nRc.2.0.1.g08489"/>
</dbReference>
<accession>A0A915I521</accession>
<evidence type="ECO:0000313" key="3">
    <source>
        <dbReference type="Proteomes" id="UP000887565"/>
    </source>
</evidence>
<dbReference type="Gene3D" id="2.60.40.3330">
    <property type="match status" value="1"/>
</dbReference>
<evidence type="ECO:0000256" key="1">
    <source>
        <dbReference type="ARBA" id="ARBA00010112"/>
    </source>
</evidence>
<dbReference type="AlphaFoldDB" id="A0A915I521"/>
<dbReference type="InterPro" id="IPR001534">
    <property type="entry name" value="Transthyretin-like"/>
</dbReference>
<protein>
    <submittedName>
        <fullName evidence="4">Uncharacterized protein</fullName>
    </submittedName>
</protein>
<keyword evidence="2" id="KW-0732">Signal</keyword>
<feature type="chain" id="PRO_5037433860" evidence="2">
    <location>
        <begin position="20"/>
        <end position="143"/>
    </location>
</feature>
<dbReference type="InterPro" id="IPR038479">
    <property type="entry name" value="Transthyretin-like_sf"/>
</dbReference>
<dbReference type="PANTHER" id="PTHR21700">
    <property type="entry name" value="TRANSTHYRETIN-LIKE FAMILY PROTEIN-RELATED"/>
    <property type="match status" value="1"/>
</dbReference>
<dbReference type="Pfam" id="PF01060">
    <property type="entry name" value="TTR-52"/>
    <property type="match status" value="1"/>
</dbReference>
<evidence type="ECO:0000256" key="2">
    <source>
        <dbReference type="SAM" id="SignalP"/>
    </source>
</evidence>
<reference evidence="4" key="1">
    <citation type="submission" date="2022-11" db="UniProtKB">
        <authorList>
            <consortium name="WormBaseParasite"/>
        </authorList>
    </citation>
    <scope>IDENTIFICATION</scope>
</reference>
<sequence>MSSLAYISVISSFLAVCQADVQRIGVMGTLYCKGKPFQGATVTIVDKNTGPDTGLDEKKTDNNGSFLLDATSSSLTSKIDPYLKIYHTCDTSRLQLCKRRWVFKIPKDQIFSKNDKKFKPVNFGLAELTFVPNQEDSKCTPVG</sequence>
<evidence type="ECO:0000313" key="4">
    <source>
        <dbReference type="WBParaSite" id="nRc.2.0.1.t08489-RA"/>
    </source>
</evidence>
<keyword evidence="3" id="KW-1185">Reference proteome</keyword>
<comment type="similarity">
    <text evidence="1">Belongs to the nematode transthyretin-like family.</text>
</comment>
<dbReference type="GO" id="GO:0009986">
    <property type="term" value="C:cell surface"/>
    <property type="evidence" value="ECO:0007669"/>
    <property type="project" value="InterPro"/>
</dbReference>